<evidence type="ECO:0000256" key="2">
    <source>
        <dbReference type="ARBA" id="ARBA00023015"/>
    </source>
</evidence>
<dbReference type="PANTHER" id="PTHR31429">
    <property type="entry name" value="WRKY TRANSCRIPTION FACTOR 36-RELATED"/>
    <property type="match status" value="1"/>
</dbReference>
<evidence type="ECO:0000313" key="9">
    <source>
        <dbReference type="EMBL" id="KAL2345540.1"/>
    </source>
</evidence>
<dbReference type="Pfam" id="PF03106">
    <property type="entry name" value="WRKY"/>
    <property type="match status" value="1"/>
</dbReference>
<organism evidence="9 10">
    <name type="scientific">Flemingia macrophylla</name>
    <dbReference type="NCBI Taxonomy" id="520843"/>
    <lineage>
        <taxon>Eukaryota</taxon>
        <taxon>Viridiplantae</taxon>
        <taxon>Streptophyta</taxon>
        <taxon>Embryophyta</taxon>
        <taxon>Tracheophyta</taxon>
        <taxon>Spermatophyta</taxon>
        <taxon>Magnoliopsida</taxon>
        <taxon>eudicotyledons</taxon>
        <taxon>Gunneridae</taxon>
        <taxon>Pentapetalae</taxon>
        <taxon>rosids</taxon>
        <taxon>fabids</taxon>
        <taxon>Fabales</taxon>
        <taxon>Fabaceae</taxon>
        <taxon>Papilionoideae</taxon>
        <taxon>50 kb inversion clade</taxon>
        <taxon>NPAAA clade</taxon>
        <taxon>indigoferoid/millettioid clade</taxon>
        <taxon>Phaseoleae</taxon>
        <taxon>Flemingia</taxon>
    </lineage>
</organism>
<comment type="subcellular location">
    <subcellularLocation>
        <location evidence="1">Nucleus</location>
    </subcellularLocation>
</comment>
<keyword evidence="6" id="KW-0175">Coiled coil</keyword>
<evidence type="ECO:0000256" key="3">
    <source>
        <dbReference type="ARBA" id="ARBA00023125"/>
    </source>
</evidence>
<dbReference type="InterPro" id="IPR036576">
    <property type="entry name" value="WRKY_dom_sf"/>
</dbReference>
<evidence type="ECO:0000256" key="1">
    <source>
        <dbReference type="ARBA" id="ARBA00004123"/>
    </source>
</evidence>
<sequence length="497" mass="53620">MENPHHHQLTFSTSDHFLPLRTTHNADPPIIKEMDFFSSAPNHDSAAQKQDQTITNHESPTHHTVNTGLNLTCASVGVTKTESHENPETELGSLQTQLRKLQEENSKLRTVLDQITKSYTQLQAYLFIALQKQKFPQNTEGNGVVWGQKVVEGGGGTGACRKLDVNDASVCDDGDVSVCRSNNGEVMSKRDDEAQLTKLNLGKKACPDAAEERSSSQSWGSSKFEEETKTAQQVPPPASADQIPFRKARVSVRARSEAPLRINDGHWGGFQISDGCQWRKYGQKMAKGNPCPRAYYRCTMAVGCPVRKQVQRCAEDKTVLITTYEGNHNHPLPPAASAMANTTSAAAAMLLSGSTGSKENSSASTGYYSSSLPYASMATLSASAPFPTVTLDLTQTPNAIMQRIPPFPLPLPLPLHQGPHLVGHPMFLSQKLLPPRQPSPTSMVETMTAAIASDPNFTVALAAAISSIIGRGADTDANANANNNASPHLPHSCTTTN</sequence>
<gene>
    <name evidence="9" type="ORF">Fmac_006825</name>
</gene>
<dbReference type="PROSITE" id="PS50811">
    <property type="entry name" value="WRKY"/>
    <property type="match status" value="1"/>
</dbReference>
<keyword evidence="3" id="KW-0238">DNA-binding</keyword>
<dbReference type="Proteomes" id="UP001603857">
    <property type="component" value="Unassembled WGS sequence"/>
</dbReference>
<dbReference type="InterPro" id="IPR003657">
    <property type="entry name" value="WRKY_dom"/>
</dbReference>
<dbReference type="SMART" id="SM00774">
    <property type="entry name" value="WRKY"/>
    <property type="match status" value="1"/>
</dbReference>
<feature type="domain" description="WRKY" evidence="8">
    <location>
        <begin position="272"/>
        <end position="333"/>
    </location>
</feature>
<feature type="region of interest" description="Disordered" evidence="7">
    <location>
        <begin position="40"/>
        <end position="67"/>
    </location>
</feature>
<evidence type="ECO:0000256" key="4">
    <source>
        <dbReference type="ARBA" id="ARBA00023163"/>
    </source>
</evidence>
<evidence type="ECO:0000256" key="6">
    <source>
        <dbReference type="SAM" id="Coils"/>
    </source>
</evidence>
<keyword evidence="2" id="KW-0805">Transcription regulation</keyword>
<dbReference type="GO" id="GO:0003677">
    <property type="term" value="F:DNA binding"/>
    <property type="evidence" value="ECO:0007669"/>
    <property type="project" value="UniProtKB-KW"/>
</dbReference>
<reference evidence="9 10" key="1">
    <citation type="submission" date="2024-08" db="EMBL/GenBank/DDBJ databases">
        <title>Insights into the chromosomal genome structure of Flemingia macrophylla.</title>
        <authorList>
            <person name="Ding Y."/>
            <person name="Zhao Y."/>
            <person name="Bi W."/>
            <person name="Wu M."/>
            <person name="Zhao G."/>
            <person name="Gong Y."/>
            <person name="Li W."/>
            <person name="Zhang P."/>
        </authorList>
    </citation>
    <scope>NUCLEOTIDE SEQUENCE [LARGE SCALE GENOMIC DNA]</scope>
    <source>
        <strain evidence="9">DYQJB</strain>
        <tissue evidence="9">Leaf</tissue>
    </source>
</reference>
<keyword evidence="5" id="KW-0539">Nucleus</keyword>
<feature type="region of interest" description="Disordered" evidence="7">
    <location>
        <begin position="204"/>
        <end position="240"/>
    </location>
</feature>
<name>A0ABD1NBP7_9FABA</name>
<comment type="caution">
    <text evidence="9">The sequence shown here is derived from an EMBL/GenBank/DDBJ whole genome shotgun (WGS) entry which is preliminary data.</text>
</comment>
<feature type="coiled-coil region" evidence="6">
    <location>
        <begin position="91"/>
        <end position="118"/>
    </location>
</feature>
<proteinExistence type="predicted"/>
<dbReference type="SUPFAM" id="SSF118290">
    <property type="entry name" value="WRKY DNA-binding domain"/>
    <property type="match status" value="1"/>
</dbReference>
<dbReference type="PANTHER" id="PTHR31429:SF59">
    <property type="entry name" value="WRKY TRANSCRIPTION FACTOR 47-RELATED"/>
    <property type="match status" value="1"/>
</dbReference>
<keyword evidence="4" id="KW-0804">Transcription</keyword>
<evidence type="ECO:0000313" key="10">
    <source>
        <dbReference type="Proteomes" id="UP001603857"/>
    </source>
</evidence>
<dbReference type="InterPro" id="IPR044810">
    <property type="entry name" value="WRKY_plant"/>
</dbReference>
<dbReference type="EMBL" id="JBGMDY010000002">
    <property type="protein sequence ID" value="KAL2345540.1"/>
    <property type="molecule type" value="Genomic_DNA"/>
</dbReference>
<protein>
    <recommendedName>
        <fullName evidence="8">WRKY domain-containing protein</fullName>
    </recommendedName>
</protein>
<evidence type="ECO:0000256" key="5">
    <source>
        <dbReference type="ARBA" id="ARBA00023242"/>
    </source>
</evidence>
<dbReference type="AlphaFoldDB" id="A0ABD1NBP7"/>
<keyword evidence="10" id="KW-1185">Reference proteome</keyword>
<evidence type="ECO:0000259" key="8">
    <source>
        <dbReference type="PROSITE" id="PS50811"/>
    </source>
</evidence>
<accession>A0ABD1NBP7</accession>
<evidence type="ECO:0000256" key="7">
    <source>
        <dbReference type="SAM" id="MobiDB-lite"/>
    </source>
</evidence>
<dbReference type="GO" id="GO:0005634">
    <property type="term" value="C:nucleus"/>
    <property type="evidence" value="ECO:0007669"/>
    <property type="project" value="UniProtKB-SubCell"/>
</dbReference>
<dbReference type="Gene3D" id="2.20.25.80">
    <property type="entry name" value="WRKY domain"/>
    <property type="match status" value="1"/>
</dbReference>